<dbReference type="EMBL" id="JACIGO010000001">
    <property type="protein sequence ID" value="MBB4289032.1"/>
    <property type="molecule type" value="Genomic_DNA"/>
</dbReference>
<reference evidence="1 2" key="1">
    <citation type="submission" date="2020-08" db="EMBL/GenBank/DDBJ databases">
        <title>Genomic Encyclopedia of Type Strains, Phase IV (KMG-V): Genome sequencing to study the core and pangenomes of soil and plant-associated prokaryotes.</title>
        <authorList>
            <person name="Whitman W."/>
        </authorList>
    </citation>
    <scope>NUCLEOTIDE SEQUENCE [LARGE SCALE GENOMIC DNA]</scope>
    <source>
        <strain evidence="1 2">SEMIA 415</strain>
    </source>
</reference>
<proteinExistence type="predicted"/>
<organism evidence="1 2">
    <name type="scientific">Rhizobium leguminosarum</name>
    <dbReference type="NCBI Taxonomy" id="384"/>
    <lineage>
        <taxon>Bacteria</taxon>
        <taxon>Pseudomonadati</taxon>
        <taxon>Pseudomonadota</taxon>
        <taxon>Alphaproteobacteria</taxon>
        <taxon>Hyphomicrobiales</taxon>
        <taxon>Rhizobiaceae</taxon>
        <taxon>Rhizobium/Agrobacterium group</taxon>
        <taxon>Rhizobium</taxon>
    </lineage>
</organism>
<dbReference type="AlphaFoldDB" id="A0AAE2SV14"/>
<comment type="caution">
    <text evidence="1">The sequence shown here is derived from an EMBL/GenBank/DDBJ whole genome shotgun (WGS) entry which is preliminary data.</text>
</comment>
<name>A0AAE2SV14_RHILE</name>
<evidence type="ECO:0000313" key="1">
    <source>
        <dbReference type="EMBL" id="MBB4289032.1"/>
    </source>
</evidence>
<accession>A0AAE2SV14</accession>
<protein>
    <submittedName>
        <fullName evidence="1">Uncharacterized protein</fullName>
    </submittedName>
</protein>
<evidence type="ECO:0000313" key="2">
    <source>
        <dbReference type="Proteomes" id="UP000538507"/>
    </source>
</evidence>
<gene>
    <name evidence="1" type="ORF">GGE16_001048</name>
</gene>
<sequence length="63" mass="7168">MAQGQGETICYTPAIMAALCPLWQSCFDERERQITIPCIRLLFVKVFIQTGLRHTHPGPTYES</sequence>
<dbReference type="Proteomes" id="UP000538507">
    <property type="component" value="Unassembled WGS sequence"/>
</dbReference>